<feature type="domain" description="PH" evidence="5">
    <location>
        <begin position="41"/>
        <end position="150"/>
    </location>
</feature>
<dbReference type="SUPFAM" id="SSF50985">
    <property type="entry name" value="RCC1/BLIP-II"/>
    <property type="match status" value="2"/>
</dbReference>
<gene>
    <name evidence="6" type="primary">g7363</name>
    <name evidence="6" type="ORF">VP750_LOCUS6304</name>
</gene>
<dbReference type="PANTHER" id="PTHR22870:SF360">
    <property type="entry name" value="ULTRAVIOLET-B RECEPTOR UVR8"/>
    <property type="match status" value="1"/>
</dbReference>
<feature type="repeat" description="RCC1" evidence="2">
    <location>
        <begin position="284"/>
        <end position="335"/>
    </location>
</feature>
<dbReference type="PROSITE" id="PS00626">
    <property type="entry name" value="RCC1_2"/>
    <property type="match status" value="3"/>
</dbReference>
<dbReference type="SUPFAM" id="SSF50729">
    <property type="entry name" value="PH domain-like"/>
    <property type="match status" value="1"/>
</dbReference>
<evidence type="ECO:0000256" key="3">
    <source>
        <dbReference type="SAM" id="Coils"/>
    </source>
</evidence>
<dbReference type="Gene3D" id="2.30.29.30">
    <property type="entry name" value="Pleckstrin-homology domain (PH domain)/Phosphotyrosine-binding domain (PTB)"/>
    <property type="match status" value="1"/>
</dbReference>
<dbReference type="InterPro" id="IPR009091">
    <property type="entry name" value="RCC1/BLIP-II"/>
</dbReference>
<feature type="repeat" description="RCC1" evidence="2">
    <location>
        <begin position="336"/>
        <end position="387"/>
    </location>
</feature>
<feature type="compositionally biased region" description="Basic and acidic residues" evidence="4">
    <location>
        <begin position="1517"/>
        <end position="1526"/>
    </location>
</feature>
<accession>A0ABP1FXM5</accession>
<feature type="region of interest" description="Disordered" evidence="4">
    <location>
        <begin position="1355"/>
        <end position="1470"/>
    </location>
</feature>
<feature type="compositionally biased region" description="Polar residues" evidence="4">
    <location>
        <begin position="1603"/>
        <end position="1612"/>
    </location>
</feature>
<feature type="compositionally biased region" description="Basic and acidic residues" evidence="4">
    <location>
        <begin position="805"/>
        <end position="830"/>
    </location>
</feature>
<feature type="compositionally biased region" description="Low complexity" evidence="4">
    <location>
        <begin position="1077"/>
        <end position="1097"/>
    </location>
</feature>
<evidence type="ECO:0000256" key="1">
    <source>
        <dbReference type="ARBA" id="ARBA00022737"/>
    </source>
</evidence>
<dbReference type="InterPro" id="IPR000408">
    <property type="entry name" value="Reg_chr_condens"/>
</dbReference>
<evidence type="ECO:0000256" key="4">
    <source>
        <dbReference type="SAM" id="MobiDB-lite"/>
    </source>
</evidence>
<name>A0ABP1FXM5_9CHLO</name>
<dbReference type="PROSITE" id="PS50012">
    <property type="entry name" value="RCC1_3"/>
    <property type="match status" value="4"/>
</dbReference>
<dbReference type="PROSITE" id="PS50003">
    <property type="entry name" value="PH_DOMAIN"/>
    <property type="match status" value="1"/>
</dbReference>
<proteinExistence type="predicted"/>
<sequence>MRSADTGSNVPGGHALPQRLTHINSHNALASGHRTLEELLTALRKGADLLKHGRLGKPKMHFFRLAEADTHLMWRSSNGKQRSITLASVFQVVPGQTSENFRRHPLPNLARASFSLLYTDTDQSVRTLDLTCRSQQEFELWYRGLHAVMEREAALSPSGGAKPAAAFTLMASAAQPVLKEARSMSGPLKAPELTPLPSTKHAIGGGTVQGRITGAMGVPVPEHRPGDCYVWGSCEPKSNGSANPSPVCSSAVTCNPILVSDSSHLDVCEASVGRQHAVLVTRGGELFTWGSGHGGKLGLGHMMDSLSPQRVHTLWGQSIKHVAAGDYCTAAVSEEGSLFTWGDGAAQNLGYADVLRQVIPRRVDFGSVQQVLQVSCGPYHSAAVVSSGALFTWGDGLCGKLGHGDQQSICGPRQVEGLAGCRVLHVACGVWHTAAVAAHVPGVESLQQQGSAEVDPAEWEAIQQKMADAYDALDEEGGQLYTWGGAFEDSATKSVPLTPRLPAQKDNHQGCLGHGDKAGRLTPTRVAGALECLGVRQVECGLNLTVALTVDGRVWQMGETGAASDKQALWERALVPVQVPLPGCYVGRIAVGMQHAAALTELLEAQSPVSQVGEQACTIFTWGRGREGQLGTGVYADSAFPQPVGDLQGRQVLQIACGGYHTLAVCRHDAEREDTEERRRGYKGKMRVWFANTNASLDLAATRSASEPYGSGKTPTSASSQQTDDSSPSAYDSSSPSAGAAEVRSTGRFPPRKSVLKRGSFMGLRAPLALTNATNLIRRHSGDAYASSHKLLSGLRMPSPSGSETSRREAFSEGHGDSEAPLKVERRAAGTEEGDLLHGAVPLKSRPNPERRLREQQFAQEAQTTQLQHQVADAGSASKAPNQRHLEQDLHAGVENAGATEQSGAVKPLSRYLSTSQQVASALAANRAQLPDMGSPALPKHPGQGPEQEQCIQELRDKVAYLERLVAEGGATHTQPATLHTGFPAVPSPSPHKNLALISPVTPADAGRAPGGMRDGCVSNQSPPPRRVLSLSPERPPLSAASPGHRSSASRALTLDGVSAGPLWQVDAPIQYASAEPAQQHAARPSAAAQRPAAEQALSSEAQHTPEGSCSSSSTNFGSPATSARQPEPVAATPLGSTLSERAPASLVADAEDPKSAEAAEEASSGPRAPAQRSDTEATPCSKTPADEFHESSLSYGRLPEPAVTPESSRLAENAAANPYSHGYPSAGPVRSPLRMNTIDVGALMGHRSGRSTQQDSMQMRPGSGRPVSLPPSGSPCRSIGTENSAAGEMAAAADDTEAERMELLALRRQLRERERRLHEREQHLQSKEAVIQATCTRIMFPGQPLPRRGAAQRLGAAAQTKNATQRSRGADSCPPQQPAPAARNSGQLPTAAAQGVTASVARERVELPMPTSSPQAQPPVQLPDQGIPILPSSGSASSCDGAHGEVGQLTAMPEKAQPEEQRPHSSVDTVSLARPAHSITELCDHMTAPQQQNADPDTSRVDNADTTQAAEVLQELEPHHSDTESVHLSGSVEKQKGVQAHPIDGSANLVRSDSASSGSSFYNPTASEPGSEDSNGKIKKSFSFCKPSPSQGPLKPLGAASQPDSDQTEMLQGQGAPGKEADSAAACAEHTLPSPLFGVAAASPAGGEAAPQNTGASSAAAGSVMY</sequence>
<feature type="region of interest" description="Disordered" evidence="4">
    <location>
        <begin position="703"/>
        <end position="754"/>
    </location>
</feature>
<dbReference type="Gene3D" id="2.130.10.30">
    <property type="entry name" value="Regulator of chromosome condensation 1/beta-lactamase-inhibitor protein II"/>
    <property type="match status" value="2"/>
</dbReference>
<feature type="region of interest" description="Disordered" evidence="4">
    <location>
        <begin position="1002"/>
        <end position="1049"/>
    </location>
</feature>
<feature type="region of interest" description="Disordered" evidence="4">
    <location>
        <begin position="1486"/>
        <end position="1667"/>
    </location>
</feature>
<dbReference type="InterPro" id="IPR011993">
    <property type="entry name" value="PH-like_dom_sf"/>
</dbReference>
<dbReference type="PANTHER" id="PTHR22870">
    <property type="entry name" value="REGULATOR OF CHROMOSOME CONDENSATION"/>
    <property type="match status" value="1"/>
</dbReference>
<feature type="compositionally biased region" description="Low complexity" evidence="4">
    <location>
        <begin position="856"/>
        <end position="868"/>
    </location>
</feature>
<keyword evidence="1" id="KW-0677">Repeat</keyword>
<feature type="region of interest" description="Disordered" evidence="4">
    <location>
        <begin position="791"/>
        <end position="882"/>
    </location>
</feature>
<dbReference type="CDD" id="cd13365">
    <property type="entry name" value="PH_PLC_plant-like"/>
    <property type="match status" value="1"/>
</dbReference>
<dbReference type="InterPro" id="IPR001849">
    <property type="entry name" value="PH_domain"/>
</dbReference>
<dbReference type="InterPro" id="IPR051210">
    <property type="entry name" value="Ub_ligase/GEF_domain"/>
</dbReference>
<keyword evidence="3" id="KW-0175">Coiled coil</keyword>
<feature type="compositionally biased region" description="Polar residues" evidence="4">
    <location>
        <begin position="1115"/>
        <end position="1125"/>
    </location>
</feature>
<organism evidence="6 7">
    <name type="scientific">Coccomyxa viridis</name>
    <dbReference type="NCBI Taxonomy" id="1274662"/>
    <lineage>
        <taxon>Eukaryota</taxon>
        <taxon>Viridiplantae</taxon>
        <taxon>Chlorophyta</taxon>
        <taxon>core chlorophytes</taxon>
        <taxon>Trebouxiophyceae</taxon>
        <taxon>Trebouxiophyceae incertae sedis</taxon>
        <taxon>Coccomyxaceae</taxon>
        <taxon>Coccomyxa</taxon>
    </lineage>
</organism>
<feature type="compositionally biased region" description="Low complexity" evidence="4">
    <location>
        <begin position="1162"/>
        <end position="1171"/>
    </location>
</feature>
<protein>
    <submittedName>
        <fullName evidence="6">G7363 protein</fullName>
    </submittedName>
</protein>
<feature type="compositionally biased region" description="Polar residues" evidence="4">
    <location>
        <begin position="1098"/>
        <end position="1108"/>
    </location>
</feature>
<dbReference type="EMBL" id="CAXHTA020000011">
    <property type="protein sequence ID" value="CAL5224645.1"/>
    <property type="molecule type" value="Genomic_DNA"/>
</dbReference>
<evidence type="ECO:0000313" key="6">
    <source>
        <dbReference type="EMBL" id="CAL5224645.1"/>
    </source>
</evidence>
<feature type="compositionally biased region" description="Low complexity" evidence="4">
    <location>
        <begin position="1641"/>
        <end position="1652"/>
    </location>
</feature>
<feature type="compositionally biased region" description="Low complexity" evidence="4">
    <location>
        <begin position="715"/>
        <end position="741"/>
    </location>
</feature>
<reference evidence="6 7" key="1">
    <citation type="submission" date="2024-06" db="EMBL/GenBank/DDBJ databases">
        <authorList>
            <person name="Kraege A."/>
            <person name="Thomma B."/>
        </authorList>
    </citation>
    <scope>NUCLEOTIDE SEQUENCE [LARGE SCALE GENOMIC DNA]</scope>
</reference>
<keyword evidence="7" id="KW-1185">Reference proteome</keyword>
<feature type="compositionally biased region" description="Polar residues" evidence="4">
    <location>
        <begin position="1550"/>
        <end position="1569"/>
    </location>
</feature>
<dbReference type="Pfam" id="PF00415">
    <property type="entry name" value="RCC1"/>
    <property type="match status" value="5"/>
</dbReference>
<feature type="coiled-coil region" evidence="3">
    <location>
        <begin position="1294"/>
        <end position="1328"/>
    </location>
</feature>
<feature type="region of interest" description="Disordered" evidence="4">
    <location>
        <begin position="1248"/>
        <end position="1280"/>
    </location>
</feature>
<feature type="repeat" description="RCC1" evidence="2">
    <location>
        <begin position="388"/>
        <end position="439"/>
    </location>
</feature>
<dbReference type="PRINTS" id="PR00633">
    <property type="entry name" value="RCCNDNSATION"/>
</dbReference>
<evidence type="ECO:0000313" key="7">
    <source>
        <dbReference type="Proteomes" id="UP001497392"/>
    </source>
</evidence>
<feature type="compositionally biased region" description="Low complexity" evidence="4">
    <location>
        <begin position="1027"/>
        <end position="1043"/>
    </location>
</feature>
<dbReference type="Proteomes" id="UP001497392">
    <property type="component" value="Unassembled WGS sequence"/>
</dbReference>
<feature type="repeat" description="RCC1" evidence="2">
    <location>
        <begin position="617"/>
        <end position="668"/>
    </location>
</feature>
<evidence type="ECO:0000256" key="2">
    <source>
        <dbReference type="PROSITE-ProRule" id="PRU00235"/>
    </source>
</evidence>
<evidence type="ECO:0000259" key="5">
    <source>
        <dbReference type="PROSITE" id="PS50003"/>
    </source>
</evidence>
<feature type="compositionally biased region" description="Basic and acidic residues" evidence="4">
    <location>
        <begin position="1457"/>
        <end position="1466"/>
    </location>
</feature>
<comment type="caution">
    <text evidence="6">The sequence shown here is derived from an EMBL/GenBank/DDBJ whole genome shotgun (WGS) entry which is preliminary data.</text>
</comment>
<feature type="region of interest" description="Disordered" evidence="4">
    <location>
        <begin position="1075"/>
        <end position="1209"/>
    </location>
</feature>